<protein>
    <submittedName>
        <fullName evidence="2">Uncharacterized protein</fullName>
    </submittedName>
</protein>
<evidence type="ECO:0000256" key="1">
    <source>
        <dbReference type="SAM" id="MobiDB-lite"/>
    </source>
</evidence>
<reference evidence="2" key="1">
    <citation type="submission" date="2011-09" db="EMBL/GenBank/DDBJ databases">
        <title>The permanent draft genome of Mucilaginibacter paludis DSM 18603.</title>
        <authorList>
            <consortium name="US DOE Joint Genome Institute (JGI-PGF)"/>
            <person name="Lucas S."/>
            <person name="Han J."/>
            <person name="Lapidus A."/>
            <person name="Bruce D."/>
            <person name="Goodwin L."/>
            <person name="Pitluck S."/>
            <person name="Peters L."/>
            <person name="Kyrpides N."/>
            <person name="Mavromatis K."/>
            <person name="Ivanova N."/>
            <person name="Mikhailova N."/>
            <person name="Held B."/>
            <person name="Detter J.C."/>
            <person name="Tapia R."/>
            <person name="Han C."/>
            <person name="Land M."/>
            <person name="Hauser L."/>
            <person name="Markowitz V."/>
            <person name="Cheng J.-F."/>
            <person name="Hugenholtz P."/>
            <person name="Woyke T."/>
            <person name="Wu D."/>
            <person name="Tindall B."/>
            <person name="Brambilla E."/>
            <person name="Klenk H.-P."/>
            <person name="Eisen J.A."/>
        </authorList>
    </citation>
    <scope>NUCLEOTIDE SEQUENCE [LARGE SCALE GENOMIC DNA]</scope>
    <source>
        <strain evidence="2">DSM 18603</strain>
    </source>
</reference>
<keyword evidence="3" id="KW-1185">Reference proteome</keyword>
<dbReference type="EMBL" id="CM001403">
    <property type="protein sequence ID" value="EHQ24307.1"/>
    <property type="molecule type" value="Genomic_DNA"/>
</dbReference>
<gene>
    <name evidence="2" type="ORF">Mucpa_0104</name>
</gene>
<evidence type="ECO:0000313" key="2">
    <source>
        <dbReference type="EMBL" id="EHQ24307.1"/>
    </source>
</evidence>
<organism evidence="2 3">
    <name type="scientific">Mucilaginibacter paludis DSM 18603</name>
    <dbReference type="NCBI Taxonomy" id="714943"/>
    <lineage>
        <taxon>Bacteria</taxon>
        <taxon>Pseudomonadati</taxon>
        <taxon>Bacteroidota</taxon>
        <taxon>Sphingobacteriia</taxon>
        <taxon>Sphingobacteriales</taxon>
        <taxon>Sphingobacteriaceae</taxon>
        <taxon>Mucilaginibacter</taxon>
    </lineage>
</organism>
<dbReference type="Proteomes" id="UP000002774">
    <property type="component" value="Chromosome"/>
</dbReference>
<proteinExistence type="predicted"/>
<evidence type="ECO:0000313" key="3">
    <source>
        <dbReference type="Proteomes" id="UP000002774"/>
    </source>
</evidence>
<sequence>MLSCIFFKTLKKTIVLFELLENLQPDFPQSFRFIVNPAGAPAVLAGEPQIKLYETVKDAVKSSPILNFKWYPLERIINLNAPETRPTGISFRFTSPNEYVISLIVDDYPTYRHCRGNYIEVAINQPVRGKRRYKKRRKETEGLVNNQVATPA</sequence>
<accession>H1YDW7</accession>
<dbReference type="HOGENOM" id="CLU_1720288_0_0_10"/>
<feature type="region of interest" description="Disordered" evidence="1">
    <location>
        <begin position="131"/>
        <end position="152"/>
    </location>
</feature>
<dbReference type="STRING" id="714943.Mucpa_0104"/>
<name>H1YDW7_9SPHI</name>
<feature type="compositionally biased region" description="Polar residues" evidence="1">
    <location>
        <begin position="143"/>
        <end position="152"/>
    </location>
</feature>
<dbReference type="AlphaFoldDB" id="H1YDW7"/>